<proteinExistence type="predicted"/>
<evidence type="ECO:0000256" key="1">
    <source>
        <dbReference type="SAM" id="MobiDB-lite"/>
    </source>
</evidence>
<dbReference type="Pfam" id="PF07963">
    <property type="entry name" value="N_methyl"/>
    <property type="match status" value="1"/>
</dbReference>
<feature type="transmembrane region" description="Helical" evidence="2">
    <location>
        <begin position="12"/>
        <end position="35"/>
    </location>
</feature>
<evidence type="ECO:0008006" key="5">
    <source>
        <dbReference type="Google" id="ProtNLM"/>
    </source>
</evidence>
<dbReference type="Proteomes" id="UP000319576">
    <property type="component" value="Chromosome"/>
</dbReference>
<dbReference type="InterPro" id="IPR012902">
    <property type="entry name" value="N_methyl_site"/>
</dbReference>
<dbReference type="AlphaFoldDB" id="A0A517XL24"/>
<dbReference type="RefSeq" id="WP_145233318.1">
    <property type="nucleotide sequence ID" value="NZ_CP036273.1"/>
</dbReference>
<keyword evidence="2" id="KW-0472">Membrane</keyword>
<reference evidence="3 4" key="1">
    <citation type="submission" date="2019-02" db="EMBL/GenBank/DDBJ databases">
        <title>Deep-cultivation of Planctomycetes and their phenomic and genomic characterization uncovers novel biology.</title>
        <authorList>
            <person name="Wiegand S."/>
            <person name="Jogler M."/>
            <person name="Boedeker C."/>
            <person name="Pinto D."/>
            <person name="Vollmers J."/>
            <person name="Rivas-Marin E."/>
            <person name="Kohn T."/>
            <person name="Peeters S.H."/>
            <person name="Heuer A."/>
            <person name="Rast P."/>
            <person name="Oberbeckmann S."/>
            <person name="Bunk B."/>
            <person name="Jeske O."/>
            <person name="Meyerdierks A."/>
            <person name="Storesund J.E."/>
            <person name="Kallscheuer N."/>
            <person name="Luecker S."/>
            <person name="Lage O.M."/>
            <person name="Pohl T."/>
            <person name="Merkel B.J."/>
            <person name="Hornburger P."/>
            <person name="Mueller R.-W."/>
            <person name="Bruemmer F."/>
            <person name="Labrenz M."/>
            <person name="Spormann A.M."/>
            <person name="Op den Camp H."/>
            <person name="Overmann J."/>
            <person name="Amann R."/>
            <person name="Jetten M.S.M."/>
            <person name="Mascher T."/>
            <person name="Medema M.H."/>
            <person name="Devos D.P."/>
            <person name="Kaster A.-K."/>
            <person name="Ovreas L."/>
            <person name="Rohde M."/>
            <person name="Galperin M.Y."/>
            <person name="Jogler C."/>
        </authorList>
    </citation>
    <scope>NUCLEOTIDE SEQUENCE [LARGE SCALE GENOMIC DNA]</scope>
    <source>
        <strain evidence="3 4">ETA_A1</strain>
    </source>
</reference>
<gene>
    <name evidence="3" type="ORF">ETAA1_00830</name>
</gene>
<dbReference type="EMBL" id="CP036273">
    <property type="protein sequence ID" value="QDU18200.1"/>
    <property type="molecule type" value="Genomic_DNA"/>
</dbReference>
<keyword evidence="2" id="KW-1133">Transmembrane helix</keyword>
<evidence type="ECO:0000313" key="3">
    <source>
        <dbReference type="EMBL" id="QDU18200.1"/>
    </source>
</evidence>
<feature type="region of interest" description="Disordered" evidence="1">
    <location>
        <begin position="131"/>
        <end position="159"/>
    </location>
</feature>
<evidence type="ECO:0000256" key="2">
    <source>
        <dbReference type="SAM" id="Phobius"/>
    </source>
</evidence>
<accession>A0A517XL24</accession>
<keyword evidence="2" id="KW-0812">Transmembrane</keyword>
<organism evidence="3 4">
    <name type="scientific">Urbifossiella limnaea</name>
    <dbReference type="NCBI Taxonomy" id="2528023"/>
    <lineage>
        <taxon>Bacteria</taxon>
        <taxon>Pseudomonadati</taxon>
        <taxon>Planctomycetota</taxon>
        <taxon>Planctomycetia</taxon>
        <taxon>Gemmatales</taxon>
        <taxon>Gemmataceae</taxon>
        <taxon>Urbifossiella</taxon>
    </lineage>
</organism>
<dbReference type="NCBIfam" id="TIGR02532">
    <property type="entry name" value="IV_pilin_GFxxxE"/>
    <property type="match status" value="1"/>
</dbReference>
<sequence length="159" mass="16610">MPRPTGRARPGLTLIEVLLALAILLMSLAAIGQLVDVGSNHGTVAQFHVRGTRLAQDKLAECEAGVIDVTAGGGGTFEHEPEWSWSVDSQPETATNLYRVTVTVSRDDRGKPFEVVLAQLIYDPAMTGSAAQAQKPSQADVDAAEVNGGTGTPATGTMP</sequence>
<dbReference type="OrthoDB" id="275425at2"/>
<protein>
    <recommendedName>
        <fullName evidence="5">Prepilin-type N-terminal cleavage/methylation domain-containing protein</fullName>
    </recommendedName>
</protein>
<evidence type="ECO:0000313" key="4">
    <source>
        <dbReference type="Proteomes" id="UP000319576"/>
    </source>
</evidence>
<name>A0A517XL24_9BACT</name>
<keyword evidence="4" id="KW-1185">Reference proteome</keyword>
<dbReference type="KEGG" id="uli:ETAA1_00830"/>